<gene>
    <name evidence="2" type="ORF">B0J13DRAFT_646217</name>
</gene>
<accession>A0A9P9DZU2</accession>
<keyword evidence="3" id="KW-1185">Reference proteome</keyword>
<reference evidence="2" key="1">
    <citation type="journal article" date="2021" name="Nat. Commun.">
        <title>Genetic determinants of endophytism in the Arabidopsis root mycobiome.</title>
        <authorList>
            <person name="Mesny F."/>
            <person name="Miyauchi S."/>
            <person name="Thiergart T."/>
            <person name="Pickel B."/>
            <person name="Atanasova L."/>
            <person name="Karlsson M."/>
            <person name="Huettel B."/>
            <person name="Barry K.W."/>
            <person name="Haridas S."/>
            <person name="Chen C."/>
            <person name="Bauer D."/>
            <person name="Andreopoulos W."/>
            <person name="Pangilinan J."/>
            <person name="LaButti K."/>
            <person name="Riley R."/>
            <person name="Lipzen A."/>
            <person name="Clum A."/>
            <person name="Drula E."/>
            <person name="Henrissat B."/>
            <person name="Kohler A."/>
            <person name="Grigoriev I.V."/>
            <person name="Martin F.M."/>
            <person name="Hacquard S."/>
        </authorList>
    </citation>
    <scope>NUCLEOTIDE SEQUENCE</scope>
    <source>
        <strain evidence="2">MPI-CAGE-AT-0021</strain>
    </source>
</reference>
<evidence type="ECO:0000313" key="2">
    <source>
        <dbReference type="EMBL" id="KAH7128069.1"/>
    </source>
</evidence>
<organism evidence="2 3">
    <name type="scientific">Dactylonectria estremocensis</name>
    <dbReference type="NCBI Taxonomy" id="1079267"/>
    <lineage>
        <taxon>Eukaryota</taxon>
        <taxon>Fungi</taxon>
        <taxon>Dikarya</taxon>
        <taxon>Ascomycota</taxon>
        <taxon>Pezizomycotina</taxon>
        <taxon>Sordariomycetes</taxon>
        <taxon>Hypocreomycetidae</taxon>
        <taxon>Hypocreales</taxon>
        <taxon>Nectriaceae</taxon>
        <taxon>Dactylonectria</taxon>
    </lineage>
</organism>
<protein>
    <submittedName>
        <fullName evidence="2">Uncharacterized protein</fullName>
    </submittedName>
</protein>
<comment type="caution">
    <text evidence="2">The sequence shown here is derived from an EMBL/GenBank/DDBJ whole genome shotgun (WGS) entry which is preliminary data.</text>
</comment>
<feature type="signal peptide" evidence="1">
    <location>
        <begin position="1"/>
        <end position="15"/>
    </location>
</feature>
<feature type="chain" id="PRO_5040423197" evidence="1">
    <location>
        <begin position="16"/>
        <end position="108"/>
    </location>
</feature>
<dbReference type="Proteomes" id="UP000717696">
    <property type="component" value="Unassembled WGS sequence"/>
</dbReference>
<proteinExistence type="predicted"/>
<dbReference type="EMBL" id="JAGMUU010000022">
    <property type="protein sequence ID" value="KAH7128069.1"/>
    <property type="molecule type" value="Genomic_DNA"/>
</dbReference>
<dbReference type="AlphaFoldDB" id="A0A9P9DZU2"/>
<dbReference type="Gene3D" id="2.60.20.10">
    <property type="entry name" value="Crystallins"/>
    <property type="match status" value="1"/>
</dbReference>
<sequence>MKVAALLTFSAMVQAITIGVFENQKNGGGQFKALTAPAASCRSFIGDDAYWNDRISYIQIPPKVLCQFWDDLYCKGGSLVVPASDGGTDVNIPQNHNDKLSSYACFSQ</sequence>
<evidence type="ECO:0000313" key="3">
    <source>
        <dbReference type="Proteomes" id="UP000717696"/>
    </source>
</evidence>
<keyword evidence="1" id="KW-0732">Signal</keyword>
<dbReference type="OrthoDB" id="4450874at2759"/>
<evidence type="ECO:0000256" key="1">
    <source>
        <dbReference type="SAM" id="SignalP"/>
    </source>
</evidence>
<name>A0A9P9DZU2_9HYPO</name>